<dbReference type="PRINTS" id="PR00502">
    <property type="entry name" value="NUDIXFAMILY"/>
</dbReference>
<dbReference type="Gene3D" id="3.90.79.10">
    <property type="entry name" value="Nucleoside Triphosphate Pyrophosphohydrolase"/>
    <property type="match status" value="1"/>
</dbReference>
<dbReference type="GO" id="GO:0006281">
    <property type="term" value="P:DNA repair"/>
    <property type="evidence" value="ECO:0007669"/>
    <property type="project" value="UniProtKB-KW"/>
</dbReference>
<evidence type="ECO:0000256" key="11">
    <source>
        <dbReference type="ARBA" id="ARBA00036904"/>
    </source>
</evidence>
<gene>
    <name evidence="19" type="ORF">A7P95_01730</name>
</gene>
<evidence type="ECO:0000256" key="14">
    <source>
        <dbReference type="ARBA" id="ARBA00041592"/>
    </source>
</evidence>
<keyword evidence="7 17" id="KW-0378">Hydrolase</keyword>
<comment type="cofactor">
    <cofactor evidence="1">
        <name>Mg(2+)</name>
        <dbReference type="ChEBI" id="CHEBI:18420"/>
    </cofactor>
</comment>
<dbReference type="PANTHER" id="PTHR47707">
    <property type="entry name" value="8-OXO-DGTP DIPHOSPHATASE"/>
    <property type="match status" value="1"/>
</dbReference>
<dbReference type="PANTHER" id="PTHR47707:SF1">
    <property type="entry name" value="NUDIX HYDROLASE FAMILY PROTEIN"/>
    <property type="match status" value="1"/>
</dbReference>
<evidence type="ECO:0000256" key="15">
    <source>
        <dbReference type="ARBA" id="ARBA00041979"/>
    </source>
</evidence>
<dbReference type="InterPro" id="IPR020084">
    <property type="entry name" value="NUDIX_hydrolase_CS"/>
</dbReference>
<evidence type="ECO:0000256" key="12">
    <source>
        <dbReference type="ARBA" id="ARBA00038905"/>
    </source>
</evidence>
<protein>
    <recommendedName>
        <fullName evidence="13">8-oxo-dGTP diphosphatase</fullName>
        <ecNumber evidence="12">3.6.1.55</ecNumber>
    </recommendedName>
    <alternativeName>
        <fullName evidence="16">7,8-dihydro-8-oxoguanine-triphosphatase</fullName>
    </alternativeName>
    <alternativeName>
        <fullName evidence="15">Mutator protein MutT</fullName>
    </alternativeName>
    <alternativeName>
        <fullName evidence="14">dGTP pyrophosphohydrolase</fullName>
    </alternativeName>
</protein>
<proteinExistence type="inferred from homology"/>
<evidence type="ECO:0000256" key="2">
    <source>
        <dbReference type="ARBA" id="ARBA00005582"/>
    </source>
</evidence>
<dbReference type="GO" id="GO:0008413">
    <property type="term" value="F:8-oxo-7,8-dihydroguanosine triphosphate pyrophosphatase activity"/>
    <property type="evidence" value="ECO:0007669"/>
    <property type="project" value="TreeGrafter"/>
</dbReference>
<dbReference type="GO" id="GO:0044716">
    <property type="term" value="F:8-oxo-GDP phosphatase activity"/>
    <property type="evidence" value="ECO:0007669"/>
    <property type="project" value="TreeGrafter"/>
</dbReference>
<comment type="caution">
    <text evidence="19">The sequence shown here is derived from an EMBL/GenBank/DDBJ whole genome shotgun (WGS) entry which is preliminary data.</text>
</comment>
<dbReference type="AlphaFoldDB" id="A0A1A9S2X3"/>
<dbReference type="GO" id="GO:0006260">
    <property type="term" value="P:DNA replication"/>
    <property type="evidence" value="ECO:0007669"/>
    <property type="project" value="UniProtKB-KW"/>
</dbReference>
<evidence type="ECO:0000256" key="1">
    <source>
        <dbReference type="ARBA" id="ARBA00001946"/>
    </source>
</evidence>
<evidence type="ECO:0000256" key="8">
    <source>
        <dbReference type="ARBA" id="ARBA00022842"/>
    </source>
</evidence>
<keyword evidence="6" id="KW-0227">DNA damage</keyword>
<sequence length="272" mass="29133">MINGCIDWLHQHCADTRPLLHVVAGIVYNARGEVLLSSRPEGKTYAGYWEFAGGKVEPGEGDTDALRRELAEELGIRIHTAVPWLTKIYSYEHARVRLRFFRVPANGWHGQLQAREGQQWRWQKPGCYTVSPMLPANAALLNALAVPTAFSGSLHAGLRSADGAFCVLPPDAPHPPPGSRLLSSLADLAAAAPRGVRRWPLVRSAREVALASGARAEAAVWPVGDEAAAEQACAALAEGVALPLVLLPSDAALAARYAERWLAAGAHAVVRG</sequence>
<dbReference type="InterPro" id="IPR020476">
    <property type="entry name" value="Nudix_hydrolase"/>
</dbReference>
<accession>A0A1A9S2X3</accession>
<evidence type="ECO:0000313" key="20">
    <source>
        <dbReference type="Proteomes" id="UP000077885"/>
    </source>
</evidence>
<organism evidence="19 20">
    <name type="scientific">Eikenella longinqua</name>
    <dbReference type="NCBI Taxonomy" id="1795827"/>
    <lineage>
        <taxon>Bacteria</taxon>
        <taxon>Pseudomonadati</taxon>
        <taxon>Pseudomonadota</taxon>
        <taxon>Betaproteobacteria</taxon>
        <taxon>Neisseriales</taxon>
        <taxon>Neisseriaceae</taxon>
        <taxon>Eikenella</taxon>
    </lineage>
</organism>
<evidence type="ECO:0000256" key="5">
    <source>
        <dbReference type="ARBA" id="ARBA00022723"/>
    </source>
</evidence>
<keyword evidence="3" id="KW-0515">Mutator protein</keyword>
<dbReference type="SUPFAM" id="SSF55811">
    <property type="entry name" value="Nudix"/>
    <property type="match status" value="1"/>
</dbReference>
<dbReference type="InterPro" id="IPR000086">
    <property type="entry name" value="NUDIX_hydrolase_dom"/>
</dbReference>
<evidence type="ECO:0000256" key="6">
    <source>
        <dbReference type="ARBA" id="ARBA00022763"/>
    </source>
</evidence>
<evidence type="ECO:0000256" key="4">
    <source>
        <dbReference type="ARBA" id="ARBA00022705"/>
    </source>
</evidence>
<keyword evidence="9" id="KW-0234">DNA repair</keyword>
<dbReference type="STRING" id="1795827.A7P95_01730"/>
<dbReference type="EC" id="3.6.1.55" evidence="12"/>
<comment type="catalytic activity">
    <reaction evidence="11">
        <text>8-oxo-GTP + H2O = 8-oxo-GMP + diphosphate + H(+)</text>
        <dbReference type="Rhea" id="RHEA:67616"/>
        <dbReference type="ChEBI" id="CHEBI:15377"/>
        <dbReference type="ChEBI" id="CHEBI:15378"/>
        <dbReference type="ChEBI" id="CHEBI:33019"/>
        <dbReference type="ChEBI" id="CHEBI:143553"/>
        <dbReference type="ChEBI" id="CHEBI:145694"/>
    </reaction>
</comment>
<evidence type="ECO:0000259" key="18">
    <source>
        <dbReference type="PROSITE" id="PS51462"/>
    </source>
</evidence>
<reference evidence="20" key="1">
    <citation type="submission" date="2016-05" db="EMBL/GenBank/DDBJ databases">
        <title>Draft genome of Corynebacterium afermentans subsp. afermentans LCDC 88199T.</title>
        <authorList>
            <person name="Bernier A.-M."/>
            <person name="Bernard K."/>
        </authorList>
    </citation>
    <scope>NUCLEOTIDE SEQUENCE [LARGE SCALE GENOMIC DNA]</scope>
    <source>
        <strain evidence="20">NML02-A-017</strain>
    </source>
</reference>
<feature type="domain" description="Nudix hydrolase" evidence="18">
    <location>
        <begin position="18"/>
        <end position="148"/>
    </location>
</feature>
<name>A0A1A9S2X3_9NEIS</name>
<dbReference type="PROSITE" id="PS51462">
    <property type="entry name" value="NUDIX"/>
    <property type="match status" value="1"/>
</dbReference>
<dbReference type="Pfam" id="PF00293">
    <property type="entry name" value="NUDIX"/>
    <property type="match status" value="1"/>
</dbReference>
<dbReference type="EMBL" id="LXSL01000011">
    <property type="protein sequence ID" value="OAM31304.1"/>
    <property type="molecule type" value="Genomic_DNA"/>
</dbReference>
<dbReference type="InterPro" id="IPR047127">
    <property type="entry name" value="MutT-like"/>
</dbReference>
<evidence type="ECO:0000256" key="17">
    <source>
        <dbReference type="RuleBase" id="RU003476"/>
    </source>
</evidence>
<dbReference type="InterPro" id="IPR015797">
    <property type="entry name" value="NUDIX_hydrolase-like_dom_sf"/>
</dbReference>
<keyword evidence="5" id="KW-0479">Metal-binding</keyword>
<keyword evidence="8" id="KW-0460">Magnesium</keyword>
<evidence type="ECO:0000256" key="7">
    <source>
        <dbReference type="ARBA" id="ARBA00022801"/>
    </source>
</evidence>
<evidence type="ECO:0000256" key="16">
    <source>
        <dbReference type="ARBA" id="ARBA00042798"/>
    </source>
</evidence>
<evidence type="ECO:0000256" key="10">
    <source>
        <dbReference type="ARBA" id="ARBA00035861"/>
    </source>
</evidence>
<comment type="similarity">
    <text evidence="2 17">Belongs to the Nudix hydrolase family.</text>
</comment>
<keyword evidence="20" id="KW-1185">Reference proteome</keyword>
<dbReference type="GO" id="GO:0046872">
    <property type="term" value="F:metal ion binding"/>
    <property type="evidence" value="ECO:0007669"/>
    <property type="project" value="UniProtKB-KW"/>
</dbReference>
<evidence type="ECO:0000256" key="9">
    <source>
        <dbReference type="ARBA" id="ARBA00023204"/>
    </source>
</evidence>
<keyword evidence="4" id="KW-0235">DNA replication</keyword>
<comment type="catalytic activity">
    <reaction evidence="10">
        <text>8-oxo-dGTP + H2O = 8-oxo-dGMP + diphosphate + H(+)</text>
        <dbReference type="Rhea" id="RHEA:31575"/>
        <dbReference type="ChEBI" id="CHEBI:15377"/>
        <dbReference type="ChEBI" id="CHEBI:15378"/>
        <dbReference type="ChEBI" id="CHEBI:33019"/>
        <dbReference type="ChEBI" id="CHEBI:63224"/>
        <dbReference type="ChEBI" id="CHEBI:77896"/>
        <dbReference type="EC" id="3.6.1.55"/>
    </reaction>
</comment>
<evidence type="ECO:0000256" key="3">
    <source>
        <dbReference type="ARBA" id="ARBA00022457"/>
    </source>
</evidence>
<evidence type="ECO:0000313" key="19">
    <source>
        <dbReference type="EMBL" id="OAM31304.1"/>
    </source>
</evidence>
<dbReference type="Proteomes" id="UP000077885">
    <property type="component" value="Unassembled WGS sequence"/>
</dbReference>
<dbReference type="GO" id="GO:0044715">
    <property type="term" value="F:8-oxo-dGDP phosphatase activity"/>
    <property type="evidence" value="ECO:0007669"/>
    <property type="project" value="TreeGrafter"/>
</dbReference>
<dbReference type="PROSITE" id="PS00893">
    <property type="entry name" value="NUDIX_BOX"/>
    <property type="match status" value="1"/>
</dbReference>
<dbReference type="GO" id="GO:0035539">
    <property type="term" value="F:8-oxo-7,8-dihydrodeoxyguanosine triphosphate pyrophosphatase activity"/>
    <property type="evidence" value="ECO:0007669"/>
    <property type="project" value="UniProtKB-EC"/>
</dbReference>
<evidence type="ECO:0000256" key="13">
    <source>
        <dbReference type="ARBA" id="ARBA00040794"/>
    </source>
</evidence>
<dbReference type="CDD" id="cd03425">
    <property type="entry name" value="NUDIX_MutT_NudA_like"/>
    <property type="match status" value="1"/>
</dbReference>